<dbReference type="Proteomes" id="UP000244930">
    <property type="component" value="Chromosome"/>
</dbReference>
<dbReference type="SMART" id="SM00116">
    <property type="entry name" value="CBS"/>
    <property type="match status" value="2"/>
</dbReference>
<feature type="domain" description="CBS" evidence="3">
    <location>
        <begin position="11"/>
        <end position="67"/>
    </location>
</feature>
<name>A0A2U8GP67_9RHOO</name>
<keyword evidence="1" id="KW-0677">Repeat</keyword>
<accession>A0A2U8GP67</accession>
<dbReference type="InterPro" id="IPR000644">
    <property type="entry name" value="CBS_dom"/>
</dbReference>
<keyword evidence="2" id="KW-0129">CBS domain</keyword>
<dbReference type="PANTHER" id="PTHR48108">
    <property type="entry name" value="CBS DOMAIN-CONTAINING PROTEIN CBSX2, CHLOROPLASTIC"/>
    <property type="match status" value="1"/>
</dbReference>
<sequence>MPSRPIHHVLADRKFVCVPFDMPVREVTRLMLQHNESAALVTEHGILTGIFTERDATFRVLATGIDADLTPVGAVLTHNPQAITEDRPFGHALHMMFEGGFRHVPVVNASGRPTGVVTARDALGLEAEAFGAELVRREEITVIL</sequence>
<protein>
    <recommendedName>
        <fullName evidence="3">CBS domain-containing protein</fullName>
    </recommendedName>
</protein>
<keyword evidence="5" id="KW-1185">Reference proteome</keyword>
<dbReference type="EMBL" id="CP022187">
    <property type="protein sequence ID" value="AWI75427.1"/>
    <property type="molecule type" value="Genomic_DNA"/>
</dbReference>
<dbReference type="SUPFAM" id="SSF54631">
    <property type="entry name" value="CBS-domain pair"/>
    <property type="match status" value="1"/>
</dbReference>
<gene>
    <name evidence="4" type="ORF">CEW83_09550</name>
</gene>
<dbReference type="Pfam" id="PF00571">
    <property type="entry name" value="CBS"/>
    <property type="match status" value="2"/>
</dbReference>
<proteinExistence type="predicted"/>
<evidence type="ECO:0000256" key="2">
    <source>
        <dbReference type="PROSITE-ProRule" id="PRU00703"/>
    </source>
</evidence>
<dbReference type="RefSeq" id="WP_108949133.1">
    <property type="nucleotide sequence ID" value="NZ_CP022187.1"/>
</dbReference>
<evidence type="ECO:0000313" key="4">
    <source>
        <dbReference type="EMBL" id="AWI75427.1"/>
    </source>
</evidence>
<organism evidence="4 5">
    <name type="scientific">Parazoarcus communis</name>
    <dbReference type="NCBI Taxonomy" id="41977"/>
    <lineage>
        <taxon>Bacteria</taxon>
        <taxon>Pseudomonadati</taxon>
        <taxon>Pseudomonadota</taxon>
        <taxon>Betaproteobacteria</taxon>
        <taxon>Rhodocyclales</taxon>
        <taxon>Zoogloeaceae</taxon>
        <taxon>Parazoarcus</taxon>
    </lineage>
</organism>
<reference evidence="4 5" key="1">
    <citation type="submission" date="2017-06" db="EMBL/GenBank/DDBJ databases">
        <title>Azoarcus.</title>
        <authorList>
            <person name="Woo J.-H."/>
            <person name="Kim H.-S."/>
        </authorList>
    </citation>
    <scope>NUCLEOTIDE SEQUENCE [LARGE SCALE GENOMIC DNA]</scope>
    <source>
        <strain evidence="4 5">TSPY31</strain>
    </source>
</reference>
<dbReference type="InterPro" id="IPR051462">
    <property type="entry name" value="CBS_domain-containing"/>
</dbReference>
<dbReference type="InterPro" id="IPR046342">
    <property type="entry name" value="CBS_dom_sf"/>
</dbReference>
<evidence type="ECO:0000259" key="3">
    <source>
        <dbReference type="PROSITE" id="PS51371"/>
    </source>
</evidence>
<dbReference type="PANTHER" id="PTHR48108:SF26">
    <property type="entry name" value="CBS DOMAIN-CONTAINING PROTEIN DDB_G0289609"/>
    <property type="match status" value="1"/>
</dbReference>
<evidence type="ECO:0000313" key="5">
    <source>
        <dbReference type="Proteomes" id="UP000244930"/>
    </source>
</evidence>
<evidence type="ECO:0000256" key="1">
    <source>
        <dbReference type="ARBA" id="ARBA00022737"/>
    </source>
</evidence>
<dbReference type="PROSITE" id="PS51371">
    <property type="entry name" value="CBS"/>
    <property type="match status" value="2"/>
</dbReference>
<dbReference type="KEGG" id="acom:CEW83_09550"/>
<dbReference type="AlphaFoldDB" id="A0A2U8GP67"/>
<feature type="domain" description="CBS" evidence="3">
    <location>
        <begin position="76"/>
        <end position="133"/>
    </location>
</feature>
<dbReference type="Gene3D" id="3.10.580.10">
    <property type="entry name" value="CBS-domain"/>
    <property type="match status" value="1"/>
</dbReference>